<evidence type="ECO:0000259" key="2">
    <source>
        <dbReference type="Pfam" id="PF01569"/>
    </source>
</evidence>
<reference evidence="3 4" key="1">
    <citation type="journal article" date="2011" name="Stand. Genomic Sci.">
        <title>Complete genome sequence of Haliscomenobacter hydrossis type strain (O).</title>
        <authorList>
            <consortium name="US DOE Joint Genome Institute (JGI-PGF)"/>
            <person name="Daligault H."/>
            <person name="Lapidus A."/>
            <person name="Zeytun A."/>
            <person name="Nolan M."/>
            <person name="Lucas S."/>
            <person name="Del Rio T.G."/>
            <person name="Tice H."/>
            <person name="Cheng J.F."/>
            <person name="Tapia R."/>
            <person name="Han C."/>
            <person name="Goodwin L."/>
            <person name="Pitluck S."/>
            <person name="Liolios K."/>
            <person name="Pagani I."/>
            <person name="Ivanova N."/>
            <person name="Huntemann M."/>
            <person name="Mavromatis K."/>
            <person name="Mikhailova N."/>
            <person name="Pati A."/>
            <person name="Chen A."/>
            <person name="Palaniappan K."/>
            <person name="Land M."/>
            <person name="Hauser L."/>
            <person name="Brambilla E.M."/>
            <person name="Rohde M."/>
            <person name="Verbarg S."/>
            <person name="Goker M."/>
            <person name="Bristow J."/>
            <person name="Eisen J.A."/>
            <person name="Markowitz V."/>
            <person name="Hugenholtz P."/>
            <person name="Kyrpides N.C."/>
            <person name="Klenk H.P."/>
            <person name="Woyke T."/>
        </authorList>
    </citation>
    <scope>NUCLEOTIDE SEQUENCE [LARGE SCALE GENOMIC DNA]</scope>
    <source>
        <strain evidence="4">ATCC 27775 / DSM 1100 / LMG 10767 / O</strain>
    </source>
</reference>
<keyword evidence="4" id="KW-1185">Reference proteome</keyword>
<dbReference type="EMBL" id="CP002691">
    <property type="protein sequence ID" value="AEE49333.1"/>
    <property type="molecule type" value="Genomic_DNA"/>
</dbReference>
<keyword evidence="1" id="KW-0732">Signal</keyword>
<dbReference type="InterPro" id="IPR052559">
    <property type="entry name" value="V-haloperoxidase"/>
</dbReference>
<dbReference type="PANTHER" id="PTHR34599">
    <property type="entry name" value="PEROXIDASE-RELATED"/>
    <property type="match status" value="1"/>
</dbReference>
<evidence type="ECO:0000256" key="1">
    <source>
        <dbReference type="SAM" id="SignalP"/>
    </source>
</evidence>
<feature type="domain" description="Phosphatidic acid phosphatase type 2/haloperoxidase" evidence="2">
    <location>
        <begin position="325"/>
        <end position="439"/>
    </location>
</feature>
<dbReference type="InterPro" id="IPR036938">
    <property type="entry name" value="PAP2/HPO_sf"/>
</dbReference>
<gene>
    <name evidence="3" type="ordered locus">Halhy_1439</name>
</gene>
<dbReference type="HOGENOM" id="CLU_020920_2_1_10"/>
<dbReference type="Proteomes" id="UP000008461">
    <property type="component" value="Chromosome"/>
</dbReference>
<protein>
    <recommendedName>
        <fullName evidence="2">Phosphatidic acid phosphatase type 2/haloperoxidase domain-containing protein</fullName>
    </recommendedName>
</protein>
<reference key="2">
    <citation type="submission" date="2011-04" db="EMBL/GenBank/DDBJ databases">
        <title>Complete sequence of chromosome of Haliscomenobacter hydrossis DSM 1100.</title>
        <authorList>
            <consortium name="US DOE Joint Genome Institute (JGI-PGF)"/>
            <person name="Lucas S."/>
            <person name="Han J."/>
            <person name="Lapidus A."/>
            <person name="Bruce D."/>
            <person name="Goodwin L."/>
            <person name="Pitluck S."/>
            <person name="Peters L."/>
            <person name="Kyrpides N."/>
            <person name="Mavromatis K."/>
            <person name="Ivanova N."/>
            <person name="Ovchinnikova G."/>
            <person name="Pagani I."/>
            <person name="Daligault H."/>
            <person name="Detter J.C."/>
            <person name="Han C."/>
            <person name="Land M."/>
            <person name="Hauser L."/>
            <person name="Markowitz V."/>
            <person name="Cheng J.-F."/>
            <person name="Hugenholtz P."/>
            <person name="Woyke T."/>
            <person name="Wu D."/>
            <person name="Verbarg S."/>
            <person name="Frueling A."/>
            <person name="Brambilla E."/>
            <person name="Klenk H.-P."/>
            <person name="Eisen J.A."/>
        </authorList>
    </citation>
    <scope>NUCLEOTIDE SEQUENCE</scope>
    <source>
        <strain>DSM 1100</strain>
    </source>
</reference>
<accession>F4KXC5</accession>
<feature type="signal peptide" evidence="1">
    <location>
        <begin position="1"/>
        <end position="29"/>
    </location>
</feature>
<dbReference type="STRING" id="760192.Halhy_1439"/>
<dbReference type="PANTHER" id="PTHR34599:SF2">
    <property type="entry name" value="TRAF-TYPE DOMAIN-CONTAINING PROTEIN"/>
    <property type="match status" value="1"/>
</dbReference>
<dbReference type="SUPFAM" id="SSF48317">
    <property type="entry name" value="Acid phosphatase/Vanadium-dependent haloperoxidase"/>
    <property type="match status" value="1"/>
</dbReference>
<dbReference type="InterPro" id="IPR000326">
    <property type="entry name" value="PAP2/HPO"/>
</dbReference>
<dbReference type="KEGG" id="hhy:Halhy_1439"/>
<sequence>MNQVQSKFCLMKYFFSISFFLILTTHLFAQRDEQAAAQFIQSAFHLSEVMLHDVASPPAAARFYAYSMLSAYEVLQRNQPDMLALSKNFHVVPDFFEVSLPTKFNPAFCATYAMLETGRLILPSGYMLEEKQLELIKIFQKNYKLNVKDIEPNRQYANQVAAQIVAHAKKDGYFSLSILPRYKPSTKEVGRWYPTPPEYMSAVEPQWKTIRTFFLDSANQFVPDAPAPFSTEKGSSFFNQLEEVVAVAKNLTPEQKAIAGFWDCNPFAVTYSGHAAMGVKKISPGGHWIGITGIACRKANASLQKTIEAHALIALSLHDAFVSCWHEKYHSDRIRPESAINKYVDEAWRPLLQTPPFPEYTSGHSVISTTSAEVLSYLFGENFAYVDTSEEYFGLPARSFKSFRAASQEAAISRLYGGIHFRDAIEAGQRQGEAIGKYIVDKIKKLN</sequence>
<name>F4KXC5_HALH1</name>
<evidence type="ECO:0000313" key="4">
    <source>
        <dbReference type="Proteomes" id="UP000008461"/>
    </source>
</evidence>
<dbReference type="CDD" id="cd03398">
    <property type="entry name" value="PAP2_haloperoxidase"/>
    <property type="match status" value="1"/>
</dbReference>
<dbReference type="Gene3D" id="1.10.606.20">
    <property type="match status" value="1"/>
</dbReference>
<dbReference type="AlphaFoldDB" id="F4KXC5"/>
<dbReference type="RefSeq" id="WP_013763887.1">
    <property type="nucleotide sequence ID" value="NC_015510.1"/>
</dbReference>
<organism evidence="3 4">
    <name type="scientific">Haliscomenobacter hydrossis (strain ATCC 27775 / DSM 1100 / LMG 10767 / O)</name>
    <dbReference type="NCBI Taxonomy" id="760192"/>
    <lineage>
        <taxon>Bacteria</taxon>
        <taxon>Pseudomonadati</taxon>
        <taxon>Bacteroidota</taxon>
        <taxon>Saprospiria</taxon>
        <taxon>Saprospirales</taxon>
        <taxon>Haliscomenobacteraceae</taxon>
        <taxon>Haliscomenobacter</taxon>
    </lineage>
</organism>
<evidence type="ECO:0000313" key="3">
    <source>
        <dbReference type="EMBL" id="AEE49333.1"/>
    </source>
</evidence>
<dbReference type="eggNOG" id="COG0671">
    <property type="taxonomic scope" value="Bacteria"/>
</dbReference>
<feature type="chain" id="PRO_5003310362" description="Phosphatidic acid phosphatase type 2/haloperoxidase domain-containing protein" evidence="1">
    <location>
        <begin position="30"/>
        <end position="447"/>
    </location>
</feature>
<proteinExistence type="predicted"/>
<dbReference type="Pfam" id="PF01569">
    <property type="entry name" value="PAP2"/>
    <property type="match status" value="1"/>
</dbReference>